<dbReference type="EMBL" id="JBHSMI010000067">
    <property type="protein sequence ID" value="MFC5407337.1"/>
    <property type="molecule type" value="Genomic_DNA"/>
</dbReference>
<evidence type="ECO:0000259" key="1">
    <source>
        <dbReference type="Pfam" id="PF06722"/>
    </source>
</evidence>
<dbReference type="Proteomes" id="UP001596113">
    <property type="component" value="Unassembled WGS sequence"/>
</dbReference>
<keyword evidence="3" id="KW-1185">Reference proteome</keyword>
<sequence>MSRIAIASQSTLGHLLPALSVGREMVKRGNEVIVLAHSMNRALVEQQGCIYERIEWGRIYPDKFIGEACEESWRIISKHDIELMLIDATVPAASIAAEKRNIPWVSYQTSVPLSDDRIPGRKDSHLRIRKIYEEQLNAIRRNYGLPPISDPEKTRGDLAALSPYANLVMVMPQIIPDRNRLPPKSIVVGPCFLEEPQPAESAFPWKNGTIKVLVCTPSLDNVKFKELTNEYVSLAVEAFRHPSFQVILTDPSFLHPTRYYPNLVVLLGSSSHHIVLPQVDIVITHGGSGTLLKCIKHGKPMVIIPLGADHEILAEQCELAGVSKTLQPEQISSEQIMKLTLELHNDPVYRNNAERLARHELFRDSTSRVIQILHSIINQ</sequence>
<dbReference type="Gene3D" id="3.40.50.2000">
    <property type="entry name" value="Glycogen Phosphorylase B"/>
    <property type="match status" value="2"/>
</dbReference>
<dbReference type="InterPro" id="IPR050426">
    <property type="entry name" value="Glycosyltransferase_28"/>
</dbReference>
<gene>
    <name evidence="2" type="ORF">ACFPOF_31795</name>
</gene>
<reference evidence="3" key="1">
    <citation type="journal article" date="2019" name="Int. J. Syst. Evol. Microbiol.">
        <title>The Global Catalogue of Microorganisms (GCM) 10K type strain sequencing project: providing services to taxonomists for standard genome sequencing and annotation.</title>
        <authorList>
            <consortium name="The Broad Institute Genomics Platform"/>
            <consortium name="The Broad Institute Genome Sequencing Center for Infectious Disease"/>
            <person name="Wu L."/>
            <person name="Ma J."/>
        </authorList>
    </citation>
    <scope>NUCLEOTIDE SEQUENCE [LARGE SCALE GENOMIC DNA]</scope>
    <source>
        <strain evidence="3">CGMCC 1.18575</strain>
    </source>
</reference>
<dbReference type="SUPFAM" id="SSF53756">
    <property type="entry name" value="UDP-Glycosyltransferase/glycogen phosphorylase"/>
    <property type="match status" value="1"/>
</dbReference>
<feature type="domain" description="Erythromycin biosynthesis protein CIII-like C-terminal" evidence="1">
    <location>
        <begin position="257"/>
        <end position="374"/>
    </location>
</feature>
<evidence type="ECO:0000313" key="3">
    <source>
        <dbReference type="Proteomes" id="UP001596113"/>
    </source>
</evidence>
<dbReference type="InterPro" id="IPR002213">
    <property type="entry name" value="UDP_glucos_trans"/>
</dbReference>
<dbReference type="Pfam" id="PF06722">
    <property type="entry name" value="EryCIII-like_C"/>
    <property type="match status" value="1"/>
</dbReference>
<dbReference type="RefSeq" id="WP_378139913.1">
    <property type="nucleotide sequence ID" value="NZ_JBHSMI010000067.1"/>
</dbReference>
<dbReference type="PANTHER" id="PTHR48050">
    <property type="entry name" value="STEROL 3-BETA-GLUCOSYLTRANSFERASE"/>
    <property type="match status" value="1"/>
</dbReference>
<protein>
    <submittedName>
        <fullName evidence="2">Glycosyltransferase</fullName>
    </submittedName>
</protein>
<dbReference type="CDD" id="cd03784">
    <property type="entry name" value="GT1_Gtf-like"/>
    <property type="match status" value="1"/>
</dbReference>
<accession>A0ABW0I5E8</accession>
<dbReference type="InterPro" id="IPR010610">
    <property type="entry name" value="EryCIII-like_C"/>
</dbReference>
<dbReference type="PANTHER" id="PTHR48050:SF13">
    <property type="entry name" value="STEROL 3-BETA-GLUCOSYLTRANSFERASE UGT80A2"/>
    <property type="match status" value="1"/>
</dbReference>
<proteinExistence type="predicted"/>
<evidence type="ECO:0000313" key="2">
    <source>
        <dbReference type="EMBL" id="MFC5407337.1"/>
    </source>
</evidence>
<comment type="caution">
    <text evidence="2">The sequence shown here is derived from an EMBL/GenBank/DDBJ whole genome shotgun (WGS) entry which is preliminary data.</text>
</comment>
<organism evidence="2 3">
    <name type="scientific">Cohnella soli</name>
    <dbReference type="NCBI Taxonomy" id="425005"/>
    <lineage>
        <taxon>Bacteria</taxon>
        <taxon>Bacillati</taxon>
        <taxon>Bacillota</taxon>
        <taxon>Bacilli</taxon>
        <taxon>Bacillales</taxon>
        <taxon>Paenibacillaceae</taxon>
        <taxon>Cohnella</taxon>
    </lineage>
</organism>
<name>A0ABW0I5E8_9BACL</name>